<dbReference type="Proteomes" id="UP001230504">
    <property type="component" value="Unassembled WGS sequence"/>
</dbReference>
<dbReference type="EMBL" id="JAHLJV010000063">
    <property type="protein sequence ID" value="KAK1579685.1"/>
    <property type="molecule type" value="Genomic_DNA"/>
</dbReference>
<evidence type="ECO:0000256" key="1">
    <source>
        <dbReference type="SAM" id="MobiDB-lite"/>
    </source>
</evidence>
<dbReference type="GeneID" id="85442816"/>
<organism evidence="2 3">
    <name type="scientific">Colletotrichum navitas</name>
    <dbReference type="NCBI Taxonomy" id="681940"/>
    <lineage>
        <taxon>Eukaryota</taxon>
        <taxon>Fungi</taxon>
        <taxon>Dikarya</taxon>
        <taxon>Ascomycota</taxon>
        <taxon>Pezizomycotina</taxon>
        <taxon>Sordariomycetes</taxon>
        <taxon>Hypocreomycetidae</taxon>
        <taxon>Glomerellales</taxon>
        <taxon>Glomerellaceae</taxon>
        <taxon>Colletotrichum</taxon>
        <taxon>Colletotrichum graminicola species complex</taxon>
    </lineage>
</organism>
<keyword evidence="3" id="KW-1185">Reference proteome</keyword>
<gene>
    <name evidence="2" type="ORF">LY79DRAFT_563596</name>
</gene>
<feature type="region of interest" description="Disordered" evidence="1">
    <location>
        <begin position="1"/>
        <end position="40"/>
    </location>
</feature>
<accession>A0AAD8PS53</accession>
<comment type="caution">
    <text evidence="2">The sequence shown here is derived from an EMBL/GenBank/DDBJ whole genome shotgun (WGS) entry which is preliminary data.</text>
</comment>
<sequence length="157" mass="17173">MTFPSSSPGMGLQSKPPPSRRRYIKTRRCDSPDCQSGPWPFSSDHSRSWIITLAEASSREESIATNAHVSTCGDPRFRVSAWPVNLALGFREWGAVSDQLEAARVAGLIGDYCVARANIQNAEVTSFGPVLPSPVYKIYGSPDFGTRRTWGRSLAPV</sequence>
<dbReference type="AlphaFoldDB" id="A0AAD8PS53"/>
<evidence type="ECO:0000313" key="2">
    <source>
        <dbReference type="EMBL" id="KAK1579685.1"/>
    </source>
</evidence>
<evidence type="ECO:0000313" key="3">
    <source>
        <dbReference type="Proteomes" id="UP001230504"/>
    </source>
</evidence>
<name>A0AAD8PS53_9PEZI</name>
<proteinExistence type="predicted"/>
<feature type="non-terminal residue" evidence="2">
    <location>
        <position position="157"/>
    </location>
</feature>
<dbReference type="RefSeq" id="XP_060410793.1">
    <property type="nucleotide sequence ID" value="XM_060558576.1"/>
</dbReference>
<protein>
    <submittedName>
        <fullName evidence="2">Uncharacterized protein</fullName>
    </submittedName>
</protein>
<reference evidence="2" key="1">
    <citation type="submission" date="2021-06" db="EMBL/GenBank/DDBJ databases">
        <title>Comparative genomics, transcriptomics and evolutionary studies reveal genomic signatures of adaptation to plant cell wall in hemibiotrophic fungi.</title>
        <authorList>
            <consortium name="DOE Joint Genome Institute"/>
            <person name="Baroncelli R."/>
            <person name="Diaz J.F."/>
            <person name="Benocci T."/>
            <person name="Peng M."/>
            <person name="Battaglia E."/>
            <person name="Haridas S."/>
            <person name="Andreopoulos W."/>
            <person name="Labutti K."/>
            <person name="Pangilinan J."/>
            <person name="Floch G.L."/>
            <person name="Makela M.R."/>
            <person name="Henrissat B."/>
            <person name="Grigoriev I.V."/>
            <person name="Crouch J.A."/>
            <person name="De Vries R.P."/>
            <person name="Sukno S.A."/>
            <person name="Thon M.R."/>
        </authorList>
    </citation>
    <scope>NUCLEOTIDE SEQUENCE</scope>
    <source>
        <strain evidence="2">CBS 125086</strain>
    </source>
</reference>